<feature type="non-terminal residue" evidence="1">
    <location>
        <position position="799"/>
    </location>
</feature>
<organism evidence="1">
    <name type="scientific">Trepomonas sp. PC1</name>
    <dbReference type="NCBI Taxonomy" id="1076344"/>
    <lineage>
        <taxon>Eukaryota</taxon>
        <taxon>Metamonada</taxon>
        <taxon>Diplomonadida</taxon>
        <taxon>Hexamitidae</taxon>
        <taxon>Hexamitinae</taxon>
        <taxon>Trepomonas</taxon>
    </lineage>
</organism>
<feature type="non-terminal residue" evidence="1">
    <location>
        <position position="1"/>
    </location>
</feature>
<proteinExistence type="predicted"/>
<sequence>SIKMQKNQNTKGIELLNIMYQSQTCNIQQCTMLEIPHVYDPEKLLDYYLENIFIINEKYFQIMHSESQFIIFSNDDTFVILIIFKDQLCYLILLVQKAQSLLELTQYAEQIYSTLNNETEQEIQNMVYREQKVFLEQKQFSEKNILNLSFLHQKTLYRNQKYITLIFTKIGTHQFYPDLQLAYQISQSENLYIAVCVQFSQKNTFETINPYFRKLLNFVEDDGRAGQYLKTRNLCCITFMKEVNYCKMIGQDYSIESLCETIAQVTDKPQLQSLLFINRFVLLFGTPMYAERLQANTQTLIISFIPSYDEEMLKRLRLIGQYYTIYCVSPLKPEQVDKYGLITGDGMLKQLPNLLKHVKHDDSSEILVFKDGVITNDTLDTLEFEIQKSPPIKIVFTEQKLQDNFLQYSINADQIYKHKLIELLNKLLLSKSYQVRKILDSFPQVICYEDFKQLLIEAHFRPYSLIKPKLKIAQSKVAEILPVNQMDKIKHVQERLEQYQIIGSATVANLFNINQSVEKDFYTKNEVQELIEQYKAQEISNDSKSDDSKSEFKEPTEISEVLQYTAAQQIFNQLAFGMQFCITEKIIGYFNDKEVSQDKVQKFIKQKKIKKFNVQQFWKLILFLEYEIDLRLLQIDKMEQDTSQKDLEVEVDEYTKLFLKHLFKQYSDQSNITGGNLNKLLKDNAVIFRVPDSTWHNYLSFQQFMVHKKFDQLILQKKEKEFMKVLFDSFQKQGLIPCATIQRCADIEGLDKDMVLAQLQQQQSPLVTFDQFYVIMKKSEQGDFIGDISTRQICPTEWL</sequence>
<name>A0A146K437_9EUKA</name>
<accession>A0A146K437</accession>
<evidence type="ECO:0000313" key="1">
    <source>
        <dbReference type="EMBL" id="JAP90269.1"/>
    </source>
</evidence>
<dbReference type="AlphaFoldDB" id="A0A146K437"/>
<reference evidence="1" key="1">
    <citation type="submission" date="2015-07" db="EMBL/GenBank/DDBJ databases">
        <title>Adaptation to a free-living lifestyle via gene acquisitions in the diplomonad Trepomonas sp. PC1.</title>
        <authorList>
            <person name="Xu F."/>
            <person name="Jerlstrom-Hultqvist J."/>
            <person name="Kolisko M."/>
            <person name="Simpson A.G.B."/>
            <person name="Roger A.J."/>
            <person name="Svard S.G."/>
            <person name="Andersson J.O."/>
        </authorList>
    </citation>
    <scope>NUCLEOTIDE SEQUENCE</scope>
    <source>
        <strain evidence="1">PC1</strain>
    </source>
</reference>
<protein>
    <submittedName>
        <fullName evidence="1">Uncharacterized protein</fullName>
    </submittedName>
</protein>
<dbReference type="EMBL" id="GDID01006337">
    <property type="protein sequence ID" value="JAP90269.1"/>
    <property type="molecule type" value="Transcribed_RNA"/>
</dbReference>
<gene>
    <name evidence="1" type="ORF">TPC1_30236</name>
</gene>